<dbReference type="EnsemblPlants" id="TuG1812G0300001231.01.T01">
    <property type="protein sequence ID" value="TuG1812G0300001231.01.T01"/>
    <property type="gene ID" value="TuG1812G0300001231.01"/>
</dbReference>
<name>A0A8R7PQ63_TRIUA</name>
<proteinExistence type="predicted"/>
<organism evidence="1 2">
    <name type="scientific">Triticum urartu</name>
    <name type="common">Red wild einkorn</name>
    <name type="synonym">Crithodium urartu</name>
    <dbReference type="NCBI Taxonomy" id="4572"/>
    <lineage>
        <taxon>Eukaryota</taxon>
        <taxon>Viridiplantae</taxon>
        <taxon>Streptophyta</taxon>
        <taxon>Embryophyta</taxon>
        <taxon>Tracheophyta</taxon>
        <taxon>Spermatophyta</taxon>
        <taxon>Magnoliopsida</taxon>
        <taxon>Liliopsida</taxon>
        <taxon>Poales</taxon>
        <taxon>Poaceae</taxon>
        <taxon>BOP clade</taxon>
        <taxon>Pooideae</taxon>
        <taxon>Triticodae</taxon>
        <taxon>Triticeae</taxon>
        <taxon>Triticinae</taxon>
        <taxon>Triticum</taxon>
    </lineage>
</organism>
<reference evidence="1" key="2">
    <citation type="submission" date="2018-03" db="EMBL/GenBank/DDBJ databases">
        <title>The Triticum urartu genome reveals the dynamic nature of wheat genome evolution.</title>
        <authorList>
            <person name="Ling H."/>
            <person name="Ma B."/>
            <person name="Shi X."/>
            <person name="Liu H."/>
            <person name="Dong L."/>
            <person name="Sun H."/>
            <person name="Cao Y."/>
            <person name="Gao Q."/>
            <person name="Zheng S."/>
            <person name="Li Y."/>
            <person name="Yu Y."/>
            <person name="Du H."/>
            <person name="Qi M."/>
            <person name="Li Y."/>
            <person name="Yu H."/>
            <person name="Cui Y."/>
            <person name="Wang N."/>
            <person name="Chen C."/>
            <person name="Wu H."/>
            <person name="Zhao Y."/>
            <person name="Zhang J."/>
            <person name="Li Y."/>
            <person name="Zhou W."/>
            <person name="Zhang B."/>
            <person name="Hu W."/>
            <person name="Eijk M."/>
            <person name="Tang J."/>
            <person name="Witsenboer H."/>
            <person name="Zhao S."/>
            <person name="Li Z."/>
            <person name="Zhang A."/>
            <person name="Wang D."/>
            <person name="Liang C."/>
        </authorList>
    </citation>
    <scope>NUCLEOTIDE SEQUENCE [LARGE SCALE GENOMIC DNA]</scope>
    <source>
        <strain evidence="1">cv. G1812</strain>
    </source>
</reference>
<dbReference type="Proteomes" id="UP000015106">
    <property type="component" value="Chromosome 3"/>
</dbReference>
<evidence type="ECO:0000313" key="1">
    <source>
        <dbReference type="EnsemblPlants" id="TuG1812G0300001231.01.T01"/>
    </source>
</evidence>
<dbReference type="Gramene" id="TuG1812G0300001231.01.T01">
    <property type="protein sequence ID" value="TuG1812G0300001231.01.T01"/>
    <property type="gene ID" value="TuG1812G0300001231.01"/>
</dbReference>
<reference evidence="2" key="1">
    <citation type="journal article" date="2013" name="Nature">
        <title>Draft genome of the wheat A-genome progenitor Triticum urartu.</title>
        <authorList>
            <person name="Ling H.Q."/>
            <person name="Zhao S."/>
            <person name="Liu D."/>
            <person name="Wang J."/>
            <person name="Sun H."/>
            <person name="Zhang C."/>
            <person name="Fan H."/>
            <person name="Li D."/>
            <person name="Dong L."/>
            <person name="Tao Y."/>
            <person name="Gao C."/>
            <person name="Wu H."/>
            <person name="Li Y."/>
            <person name="Cui Y."/>
            <person name="Guo X."/>
            <person name="Zheng S."/>
            <person name="Wang B."/>
            <person name="Yu K."/>
            <person name="Liang Q."/>
            <person name="Yang W."/>
            <person name="Lou X."/>
            <person name="Chen J."/>
            <person name="Feng M."/>
            <person name="Jian J."/>
            <person name="Zhang X."/>
            <person name="Luo G."/>
            <person name="Jiang Y."/>
            <person name="Liu J."/>
            <person name="Wang Z."/>
            <person name="Sha Y."/>
            <person name="Zhang B."/>
            <person name="Wu H."/>
            <person name="Tang D."/>
            <person name="Shen Q."/>
            <person name="Xue P."/>
            <person name="Zou S."/>
            <person name="Wang X."/>
            <person name="Liu X."/>
            <person name="Wang F."/>
            <person name="Yang Y."/>
            <person name="An X."/>
            <person name="Dong Z."/>
            <person name="Zhang K."/>
            <person name="Zhang X."/>
            <person name="Luo M.C."/>
            <person name="Dvorak J."/>
            <person name="Tong Y."/>
            <person name="Wang J."/>
            <person name="Yang H."/>
            <person name="Li Z."/>
            <person name="Wang D."/>
            <person name="Zhang A."/>
            <person name="Wang J."/>
        </authorList>
    </citation>
    <scope>NUCLEOTIDE SEQUENCE</scope>
    <source>
        <strain evidence="2">cv. G1812</strain>
    </source>
</reference>
<reference evidence="1" key="3">
    <citation type="submission" date="2022-06" db="UniProtKB">
        <authorList>
            <consortium name="EnsemblPlants"/>
        </authorList>
    </citation>
    <scope>IDENTIFICATION</scope>
</reference>
<sequence>MDSFFFLVGSQLQVPMIPVQVMLPNSSGSSTRTL</sequence>
<protein>
    <submittedName>
        <fullName evidence="1">Uncharacterized protein</fullName>
    </submittedName>
</protein>
<dbReference type="AlphaFoldDB" id="A0A8R7PQ63"/>
<keyword evidence="2" id="KW-1185">Reference proteome</keyword>
<evidence type="ECO:0000313" key="2">
    <source>
        <dbReference type="Proteomes" id="UP000015106"/>
    </source>
</evidence>
<accession>A0A8R7PQ63</accession>